<keyword evidence="3" id="KW-1185">Reference proteome</keyword>
<name>A0A1Y6BE60_9NEIS</name>
<dbReference type="EMBL" id="FXAG01000002">
    <property type="protein sequence ID" value="SME96932.1"/>
    <property type="molecule type" value="Genomic_DNA"/>
</dbReference>
<keyword evidence="1" id="KW-0812">Transmembrane</keyword>
<dbReference type="Proteomes" id="UP000192920">
    <property type="component" value="Unassembled WGS sequence"/>
</dbReference>
<feature type="transmembrane region" description="Helical" evidence="1">
    <location>
        <begin position="65"/>
        <end position="86"/>
    </location>
</feature>
<keyword evidence="1" id="KW-1133">Transmembrane helix</keyword>
<evidence type="ECO:0000313" key="2">
    <source>
        <dbReference type="EMBL" id="SME96932.1"/>
    </source>
</evidence>
<dbReference type="RefSeq" id="WP_085274760.1">
    <property type="nucleotide sequence ID" value="NZ_FXAG01000002.1"/>
</dbReference>
<organism evidence="2 3">
    <name type="scientific">Pseudogulbenkiania subflava DSM 22618</name>
    <dbReference type="NCBI Taxonomy" id="1123014"/>
    <lineage>
        <taxon>Bacteria</taxon>
        <taxon>Pseudomonadati</taxon>
        <taxon>Pseudomonadota</taxon>
        <taxon>Betaproteobacteria</taxon>
        <taxon>Neisseriales</taxon>
        <taxon>Chromobacteriaceae</taxon>
        <taxon>Pseudogulbenkiania</taxon>
    </lineage>
</organism>
<evidence type="ECO:0000313" key="3">
    <source>
        <dbReference type="Proteomes" id="UP000192920"/>
    </source>
</evidence>
<dbReference type="AlphaFoldDB" id="A0A1Y6BE60"/>
<sequence>MSWPRWWRALRFRNHLQAWLVRRLPPSAQWTLRHQRIYLLPTSFGWMLLGVALAIWVGALNYAVSLAYALSFWIIGLLLVSVLMAYRQLAGLTLQAGTADPVFAGEVTHFSVRLDNLSSWPRTLQGHLVGSTGRAPACPLPPHSSVWLSLPLATTQRGLLAMPALALSSDVPFGLIRAFAYVRLRQQALVYPVPQRDVLGLRQGVSGEGEAVSTAGDDEFSHLAAYRDGDTPRQIAWKVLARRDVLTSKRFAGVAAGGCRVLDWHDYPLGDDVESRLSRLAWRVLECEREQHCYRLRLPGTEVGPQPHQREQALALLARYGEAS</sequence>
<gene>
    <name evidence="2" type="ORF">SAMN02745746_00387</name>
</gene>
<proteinExistence type="predicted"/>
<dbReference type="PANTHER" id="PTHR34351">
    <property type="entry name" value="SLR1927 PROTEIN-RELATED"/>
    <property type="match status" value="1"/>
</dbReference>
<evidence type="ECO:0000256" key="1">
    <source>
        <dbReference type="SAM" id="Phobius"/>
    </source>
</evidence>
<protein>
    <submittedName>
        <fullName evidence="2">Uncharacterized conserved protein, DUF58 family, contains vWF domain</fullName>
    </submittedName>
</protein>
<dbReference type="PANTHER" id="PTHR34351:SF1">
    <property type="entry name" value="SLR1927 PROTEIN"/>
    <property type="match status" value="1"/>
</dbReference>
<accession>A0A1Y6BE60</accession>
<keyword evidence="1" id="KW-0472">Membrane</keyword>
<feature type="transmembrane region" description="Helical" evidence="1">
    <location>
        <begin position="37"/>
        <end position="59"/>
    </location>
</feature>
<reference evidence="3" key="1">
    <citation type="submission" date="2017-04" db="EMBL/GenBank/DDBJ databases">
        <authorList>
            <person name="Varghese N."/>
            <person name="Submissions S."/>
        </authorList>
    </citation>
    <scope>NUCLEOTIDE SEQUENCE [LARGE SCALE GENOMIC DNA]</scope>
    <source>
        <strain evidence="3">DSM 22618</strain>
    </source>
</reference>
<dbReference type="STRING" id="1123014.SAMN02745746_00387"/>